<evidence type="ECO:0000256" key="1">
    <source>
        <dbReference type="ARBA" id="ARBA00010875"/>
    </source>
</evidence>
<comment type="function">
    <text evidence="9">Single strand-specific metallo-endoribonuclease involved in late-stage 70S ribosome quality control and in maturation of the 3' terminus of the 16S rRNA.</text>
</comment>
<dbReference type="InterPro" id="IPR002036">
    <property type="entry name" value="YbeY"/>
</dbReference>
<gene>
    <name evidence="9 10" type="primary">ybeY</name>
    <name evidence="10" type="ORF">ESOMN_v1c04100</name>
</gene>
<dbReference type="SUPFAM" id="SSF55486">
    <property type="entry name" value="Metalloproteases ('zincins'), catalytic domain"/>
    <property type="match status" value="1"/>
</dbReference>
<evidence type="ECO:0000256" key="8">
    <source>
        <dbReference type="ARBA" id="ARBA00022833"/>
    </source>
</evidence>
<dbReference type="KEGG" id="esx:ESOMN_v1c04100"/>
<keyword evidence="7 9" id="KW-0378">Hydrolase</keyword>
<dbReference type="GO" id="GO:0004521">
    <property type="term" value="F:RNA endonuclease activity"/>
    <property type="evidence" value="ECO:0007669"/>
    <property type="project" value="UniProtKB-UniRule"/>
</dbReference>
<accession>A0A2K8NY87</accession>
<dbReference type="HAMAP" id="MF_00009">
    <property type="entry name" value="Endoribonucl_YbeY"/>
    <property type="match status" value="1"/>
</dbReference>
<dbReference type="EC" id="3.1.-.-" evidence="9"/>
<dbReference type="InterPro" id="IPR020549">
    <property type="entry name" value="YbeY_CS"/>
</dbReference>
<keyword evidence="2 9" id="KW-0690">Ribosome biogenesis</keyword>
<comment type="subcellular location">
    <subcellularLocation>
        <location evidence="9">Cytoplasm</location>
    </subcellularLocation>
</comment>
<proteinExistence type="inferred from homology"/>
<evidence type="ECO:0000256" key="3">
    <source>
        <dbReference type="ARBA" id="ARBA00022552"/>
    </source>
</evidence>
<keyword evidence="6 9" id="KW-0255">Endonuclease</keyword>
<dbReference type="PANTHER" id="PTHR46986:SF1">
    <property type="entry name" value="ENDORIBONUCLEASE YBEY, CHLOROPLASTIC"/>
    <property type="match status" value="1"/>
</dbReference>
<keyword evidence="3 9" id="KW-0698">rRNA processing</keyword>
<feature type="binding site" evidence="9">
    <location>
        <position position="122"/>
    </location>
    <ligand>
        <name>Zn(2+)</name>
        <dbReference type="ChEBI" id="CHEBI:29105"/>
        <note>catalytic</note>
    </ligand>
</feature>
<sequence>MIDIFFDNKAKVNMTKFQDLAIKVIEKGVSELKLENQNIELSITFLNEAEALKMNKTYRNKNYIPDVISFPIFLTNKEMKKIKSREIGDIFICFEEANKKAIKYMHTIEEEMCFLFAHGFLHLLGYDHEESKKREKEMFDLQEKILLSIGVEYQIKFAEEDYEKDKKHYG</sequence>
<feature type="binding site" evidence="9">
    <location>
        <position position="118"/>
    </location>
    <ligand>
        <name>Zn(2+)</name>
        <dbReference type="ChEBI" id="CHEBI:29105"/>
        <note>catalytic</note>
    </ligand>
</feature>
<keyword evidence="11" id="KW-1185">Reference proteome</keyword>
<evidence type="ECO:0000256" key="4">
    <source>
        <dbReference type="ARBA" id="ARBA00022722"/>
    </source>
</evidence>
<dbReference type="GO" id="GO:0008270">
    <property type="term" value="F:zinc ion binding"/>
    <property type="evidence" value="ECO:0007669"/>
    <property type="project" value="UniProtKB-UniRule"/>
</dbReference>
<feature type="binding site" evidence="9">
    <location>
        <position position="128"/>
    </location>
    <ligand>
        <name>Zn(2+)</name>
        <dbReference type="ChEBI" id="CHEBI:29105"/>
        <note>catalytic</note>
    </ligand>
</feature>
<dbReference type="Gene3D" id="3.40.390.30">
    <property type="entry name" value="Metalloproteases ('zincins'), catalytic domain"/>
    <property type="match status" value="1"/>
</dbReference>
<dbReference type="Pfam" id="PF02130">
    <property type="entry name" value="YbeY"/>
    <property type="match status" value="1"/>
</dbReference>
<evidence type="ECO:0000256" key="5">
    <source>
        <dbReference type="ARBA" id="ARBA00022723"/>
    </source>
</evidence>
<protein>
    <recommendedName>
        <fullName evidence="9">Endoribonuclease YbeY</fullName>
        <ecNumber evidence="9">3.1.-.-</ecNumber>
    </recommendedName>
</protein>
<keyword evidence="4 9" id="KW-0540">Nuclease</keyword>
<keyword evidence="9" id="KW-0963">Cytoplasm</keyword>
<evidence type="ECO:0000256" key="7">
    <source>
        <dbReference type="ARBA" id="ARBA00022801"/>
    </source>
</evidence>
<dbReference type="EMBL" id="CP024965">
    <property type="protein sequence ID" value="ATZ18792.1"/>
    <property type="molecule type" value="Genomic_DNA"/>
</dbReference>
<name>A0A2K8NY87_9MOLU</name>
<dbReference type="PANTHER" id="PTHR46986">
    <property type="entry name" value="ENDORIBONUCLEASE YBEY, CHLOROPLASTIC"/>
    <property type="match status" value="1"/>
</dbReference>
<comment type="similarity">
    <text evidence="1 9">Belongs to the endoribonuclease YbeY family.</text>
</comment>
<keyword evidence="8 9" id="KW-0862">Zinc</keyword>
<dbReference type="AlphaFoldDB" id="A0A2K8NY87"/>
<keyword evidence="5 9" id="KW-0479">Metal-binding</keyword>
<dbReference type="GO" id="GO:0006364">
    <property type="term" value="P:rRNA processing"/>
    <property type="evidence" value="ECO:0007669"/>
    <property type="project" value="UniProtKB-UniRule"/>
</dbReference>
<dbReference type="GO" id="GO:0005737">
    <property type="term" value="C:cytoplasm"/>
    <property type="evidence" value="ECO:0007669"/>
    <property type="project" value="UniProtKB-SubCell"/>
</dbReference>
<evidence type="ECO:0000256" key="9">
    <source>
        <dbReference type="HAMAP-Rule" id="MF_00009"/>
    </source>
</evidence>
<comment type="cofactor">
    <cofactor evidence="9">
        <name>Zn(2+)</name>
        <dbReference type="ChEBI" id="CHEBI:29105"/>
    </cofactor>
    <text evidence="9">Binds 1 zinc ion.</text>
</comment>
<reference evidence="10 11" key="1">
    <citation type="submission" date="2017-11" db="EMBL/GenBank/DDBJ databases">
        <title>Genome sequence of Entomoplasma somnilux PYAN-1 (ATCC 49194).</title>
        <authorList>
            <person name="Lo W.-S."/>
            <person name="Gasparich G.E."/>
            <person name="Kuo C.-H."/>
        </authorList>
    </citation>
    <scope>NUCLEOTIDE SEQUENCE [LARGE SCALE GENOMIC DNA]</scope>
    <source>
        <strain evidence="10 11">PYAN-1</strain>
    </source>
</reference>
<evidence type="ECO:0000313" key="10">
    <source>
        <dbReference type="EMBL" id="ATZ18792.1"/>
    </source>
</evidence>
<organism evidence="10 11">
    <name type="scientific">Williamsoniiplasma somnilux</name>
    <dbReference type="NCBI Taxonomy" id="215578"/>
    <lineage>
        <taxon>Bacteria</taxon>
        <taxon>Bacillati</taxon>
        <taxon>Mycoplasmatota</taxon>
        <taxon>Mollicutes</taxon>
        <taxon>Entomoplasmatales</taxon>
        <taxon>Williamsoniiplasma</taxon>
    </lineage>
</organism>
<dbReference type="GO" id="GO:0004222">
    <property type="term" value="F:metalloendopeptidase activity"/>
    <property type="evidence" value="ECO:0007669"/>
    <property type="project" value="InterPro"/>
</dbReference>
<evidence type="ECO:0000256" key="2">
    <source>
        <dbReference type="ARBA" id="ARBA00022517"/>
    </source>
</evidence>
<evidence type="ECO:0000313" key="11">
    <source>
        <dbReference type="Proteomes" id="UP000232230"/>
    </source>
</evidence>
<dbReference type="RefSeq" id="WP_024863315.1">
    <property type="nucleotide sequence ID" value="NZ_CP024965.1"/>
</dbReference>
<dbReference type="PROSITE" id="PS01306">
    <property type="entry name" value="UPF0054"/>
    <property type="match status" value="1"/>
</dbReference>
<evidence type="ECO:0000256" key="6">
    <source>
        <dbReference type="ARBA" id="ARBA00022759"/>
    </source>
</evidence>
<dbReference type="Proteomes" id="UP000232230">
    <property type="component" value="Chromosome"/>
</dbReference>
<dbReference type="InterPro" id="IPR023091">
    <property type="entry name" value="MetalPrtase_cat_dom_sf_prd"/>
</dbReference>
<dbReference type="NCBIfam" id="TIGR00043">
    <property type="entry name" value="rRNA maturation RNase YbeY"/>
    <property type="match status" value="1"/>
</dbReference>